<keyword evidence="2" id="KW-1185">Reference proteome</keyword>
<protein>
    <recommendedName>
        <fullName evidence="3">Homeodomain-like domain-containing protein</fullName>
    </recommendedName>
</protein>
<dbReference type="Proteomes" id="UP001501584">
    <property type="component" value="Unassembled WGS sequence"/>
</dbReference>
<name>A0ABP5TG15_9ACTN</name>
<evidence type="ECO:0000313" key="2">
    <source>
        <dbReference type="Proteomes" id="UP001501584"/>
    </source>
</evidence>
<gene>
    <name evidence="1" type="ORF">GCM10010403_52010</name>
</gene>
<accession>A0ABP5TG15</accession>
<dbReference type="EMBL" id="BAAASX010000029">
    <property type="protein sequence ID" value="GAA2351872.1"/>
    <property type="molecule type" value="Genomic_DNA"/>
</dbReference>
<dbReference type="RefSeq" id="WP_310283720.1">
    <property type="nucleotide sequence ID" value="NZ_BAAASX010000029.1"/>
</dbReference>
<organism evidence="1 2">
    <name type="scientific">Glycomyces rutgersensis</name>
    <dbReference type="NCBI Taxonomy" id="58115"/>
    <lineage>
        <taxon>Bacteria</taxon>
        <taxon>Bacillati</taxon>
        <taxon>Actinomycetota</taxon>
        <taxon>Actinomycetes</taxon>
        <taxon>Glycomycetales</taxon>
        <taxon>Glycomycetaceae</taxon>
        <taxon>Glycomyces</taxon>
    </lineage>
</organism>
<sequence>MSAPIKHGSLAGSKVHRCKCALCRETARIYDANRRRLVAYGRWHTLIDAEPVRHHVQALQAEGLGWMRIARLAGLSTSTVWKLLYGDPHRGLGPSKRVKTSTAEKLFTVRADLQSLAGATTVNAIGTRRRLQALVAIGWSQNSLAEQLGMLRANFGRMMRSERVMVRTAKAVRALYDERWNQAPPQSTPRERFSVTYALKYAEDKGWVPPMAWDDDTIDDPAATPVGVGPAKPGNAVLPDNDDLQWLLDMGETVPAIAMRFNAEEKSVRTRIHRLNARRRAAA</sequence>
<reference evidence="2" key="1">
    <citation type="journal article" date="2019" name="Int. J. Syst. Evol. Microbiol.">
        <title>The Global Catalogue of Microorganisms (GCM) 10K type strain sequencing project: providing services to taxonomists for standard genome sequencing and annotation.</title>
        <authorList>
            <consortium name="The Broad Institute Genomics Platform"/>
            <consortium name="The Broad Institute Genome Sequencing Center for Infectious Disease"/>
            <person name="Wu L."/>
            <person name="Ma J."/>
        </authorList>
    </citation>
    <scope>NUCLEOTIDE SEQUENCE [LARGE SCALE GENOMIC DNA]</scope>
    <source>
        <strain evidence="2">JCM 6238</strain>
    </source>
</reference>
<evidence type="ECO:0000313" key="1">
    <source>
        <dbReference type="EMBL" id="GAA2351872.1"/>
    </source>
</evidence>
<evidence type="ECO:0008006" key="3">
    <source>
        <dbReference type="Google" id="ProtNLM"/>
    </source>
</evidence>
<proteinExistence type="predicted"/>
<comment type="caution">
    <text evidence="1">The sequence shown here is derived from an EMBL/GenBank/DDBJ whole genome shotgun (WGS) entry which is preliminary data.</text>
</comment>